<name>A0A5J4TZP7_9EUKA</name>
<sequence length="80" mass="8234">MSSGVPEIALASVFPQGLYNMVTDLVLLLVLCSKVGCILFDGTTTIAVIGLNSGGLVINGGQFLACQLTAMSVLEGDIMK</sequence>
<accession>A0A5J4TZP7</accession>
<organism evidence="1 2">
    <name type="scientific">Streblomastix strix</name>
    <dbReference type="NCBI Taxonomy" id="222440"/>
    <lineage>
        <taxon>Eukaryota</taxon>
        <taxon>Metamonada</taxon>
        <taxon>Preaxostyla</taxon>
        <taxon>Oxymonadida</taxon>
        <taxon>Streblomastigidae</taxon>
        <taxon>Streblomastix</taxon>
    </lineage>
</organism>
<dbReference type="Proteomes" id="UP000324800">
    <property type="component" value="Unassembled WGS sequence"/>
</dbReference>
<evidence type="ECO:0000313" key="2">
    <source>
        <dbReference type="Proteomes" id="UP000324800"/>
    </source>
</evidence>
<comment type="caution">
    <text evidence="1">The sequence shown here is derived from an EMBL/GenBank/DDBJ whole genome shotgun (WGS) entry which is preliminary data.</text>
</comment>
<protein>
    <submittedName>
        <fullName evidence="1">Uncharacterized protein</fullName>
    </submittedName>
</protein>
<proteinExistence type="predicted"/>
<dbReference type="EMBL" id="SNRW01022518">
    <property type="protein sequence ID" value="KAA6363757.1"/>
    <property type="molecule type" value="Genomic_DNA"/>
</dbReference>
<evidence type="ECO:0000313" key="1">
    <source>
        <dbReference type="EMBL" id="KAA6363757.1"/>
    </source>
</evidence>
<reference evidence="1 2" key="1">
    <citation type="submission" date="2019-03" db="EMBL/GenBank/DDBJ databases">
        <title>Single cell metagenomics reveals metabolic interactions within the superorganism composed of flagellate Streblomastix strix and complex community of Bacteroidetes bacteria on its surface.</title>
        <authorList>
            <person name="Treitli S.C."/>
            <person name="Kolisko M."/>
            <person name="Husnik F."/>
            <person name="Keeling P."/>
            <person name="Hampl V."/>
        </authorList>
    </citation>
    <scope>NUCLEOTIDE SEQUENCE [LARGE SCALE GENOMIC DNA]</scope>
    <source>
        <strain evidence="1">ST1C</strain>
    </source>
</reference>
<gene>
    <name evidence="1" type="ORF">EZS28_040718</name>
</gene>
<dbReference type="AlphaFoldDB" id="A0A5J4TZP7"/>